<evidence type="ECO:0000313" key="1">
    <source>
        <dbReference type="EMBL" id="CAI9622254.1"/>
    </source>
</evidence>
<protein>
    <submittedName>
        <fullName evidence="1">Uncharacterized protein</fullName>
    </submittedName>
</protein>
<dbReference type="Proteomes" id="UP001162483">
    <property type="component" value="Unassembled WGS sequence"/>
</dbReference>
<dbReference type="EMBL" id="CATNWA010021320">
    <property type="protein sequence ID" value="CAI9622254.1"/>
    <property type="molecule type" value="Genomic_DNA"/>
</dbReference>
<proteinExistence type="predicted"/>
<name>A0ABN9HL44_9NEOB</name>
<keyword evidence="2" id="KW-1185">Reference proteome</keyword>
<gene>
    <name evidence="1" type="ORF">SPARVUS_LOCUS16261748</name>
</gene>
<evidence type="ECO:0000313" key="2">
    <source>
        <dbReference type="Proteomes" id="UP001162483"/>
    </source>
</evidence>
<organism evidence="1 2">
    <name type="scientific">Staurois parvus</name>
    <dbReference type="NCBI Taxonomy" id="386267"/>
    <lineage>
        <taxon>Eukaryota</taxon>
        <taxon>Metazoa</taxon>
        <taxon>Chordata</taxon>
        <taxon>Craniata</taxon>
        <taxon>Vertebrata</taxon>
        <taxon>Euteleostomi</taxon>
        <taxon>Amphibia</taxon>
        <taxon>Batrachia</taxon>
        <taxon>Anura</taxon>
        <taxon>Neobatrachia</taxon>
        <taxon>Ranoidea</taxon>
        <taxon>Ranidae</taxon>
        <taxon>Staurois</taxon>
    </lineage>
</organism>
<comment type="caution">
    <text evidence="1">The sequence shown here is derived from an EMBL/GenBank/DDBJ whole genome shotgun (WGS) entry which is preliminary data.</text>
</comment>
<reference evidence="1" key="1">
    <citation type="submission" date="2023-05" db="EMBL/GenBank/DDBJ databases">
        <authorList>
            <person name="Stuckert A."/>
        </authorList>
    </citation>
    <scope>NUCLEOTIDE SEQUENCE</scope>
</reference>
<sequence>MMSGRDILFTTIHVITDWPVGTSDRGPIQLSVFRCVRRAQQAPIAVPRTPRQVALQGRVAVY</sequence>
<feature type="non-terminal residue" evidence="1">
    <location>
        <position position="62"/>
    </location>
</feature>
<accession>A0ABN9HL44</accession>